<comment type="caution">
    <text evidence="1">The sequence shown here is derived from an EMBL/GenBank/DDBJ whole genome shotgun (WGS) entry which is preliminary data.</text>
</comment>
<dbReference type="Proteomes" id="UP001341840">
    <property type="component" value="Unassembled WGS sequence"/>
</dbReference>
<feature type="non-terminal residue" evidence="1">
    <location>
        <position position="54"/>
    </location>
</feature>
<proteinExistence type="predicted"/>
<evidence type="ECO:0000313" key="1">
    <source>
        <dbReference type="EMBL" id="MED6150922.1"/>
    </source>
</evidence>
<accession>A0ABU6TQ47</accession>
<reference evidence="1 2" key="1">
    <citation type="journal article" date="2023" name="Plants (Basel)">
        <title>Bridging the Gap: Combining Genomics and Transcriptomics Approaches to Understand Stylosanthes scabra, an Orphan Legume from the Brazilian Caatinga.</title>
        <authorList>
            <person name="Ferreira-Neto J.R.C."/>
            <person name="da Silva M.D."/>
            <person name="Binneck E."/>
            <person name="de Melo N.F."/>
            <person name="da Silva R.H."/>
            <person name="de Melo A.L.T.M."/>
            <person name="Pandolfi V."/>
            <person name="Bustamante F.O."/>
            <person name="Brasileiro-Vidal A.C."/>
            <person name="Benko-Iseppon A.M."/>
        </authorList>
    </citation>
    <scope>NUCLEOTIDE SEQUENCE [LARGE SCALE GENOMIC DNA]</scope>
    <source>
        <tissue evidence="1">Leaves</tissue>
    </source>
</reference>
<sequence length="54" mass="5977">MRAKNVLVNKDCHKSLQPDLKIPSTGLGSFSLEIEILWLANGCENIGVAMVEHR</sequence>
<organism evidence="1 2">
    <name type="scientific">Stylosanthes scabra</name>
    <dbReference type="NCBI Taxonomy" id="79078"/>
    <lineage>
        <taxon>Eukaryota</taxon>
        <taxon>Viridiplantae</taxon>
        <taxon>Streptophyta</taxon>
        <taxon>Embryophyta</taxon>
        <taxon>Tracheophyta</taxon>
        <taxon>Spermatophyta</taxon>
        <taxon>Magnoliopsida</taxon>
        <taxon>eudicotyledons</taxon>
        <taxon>Gunneridae</taxon>
        <taxon>Pentapetalae</taxon>
        <taxon>rosids</taxon>
        <taxon>fabids</taxon>
        <taxon>Fabales</taxon>
        <taxon>Fabaceae</taxon>
        <taxon>Papilionoideae</taxon>
        <taxon>50 kb inversion clade</taxon>
        <taxon>dalbergioids sensu lato</taxon>
        <taxon>Dalbergieae</taxon>
        <taxon>Pterocarpus clade</taxon>
        <taxon>Stylosanthes</taxon>
    </lineage>
</organism>
<keyword evidence="2" id="KW-1185">Reference proteome</keyword>
<gene>
    <name evidence="1" type="ORF">PIB30_077324</name>
</gene>
<name>A0ABU6TQ47_9FABA</name>
<dbReference type="EMBL" id="JASCZI010091658">
    <property type="protein sequence ID" value="MED6150922.1"/>
    <property type="molecule type" value="Genomic_DNA"/>
</dbReference>
<protein>
    <submittedName>
        <fullName evidence="1">Uncharacterized protein</fullName>
    </submittedName>
</protein>
<evidence type="ECO:0000313" key="2">
    <source>
        <dbReference type="Proteomes" id="UP001341840"/>
    </source>
</evidence>